<accession>A0A915IF27</accession>
<feature type="domain" description="CRIB" evidence="9">
    <location>
        <begin position="211"/>
        <end position="224"/>
    </location>
</feature>
<evidence type="ECO:0000256" key="8">
    <source>
        <dbReference type="SAM" id="MobiDB-lite"/>
    </source>
</evidence>
<dbReference type="OMA" id="EYNQDRK"/>
<dbReference type="Gene3D" id="3.90.810.10">
    <property type="entry name" value="CRIB domain"/>
    <property type="match status" value="1"/>
</dbReference>
<dbReference type="FunFam" id="2.30.29.30:FF:000130">
    <property type="entry name" value="neural Wiskott-Aldrich syndrome protein"/>
    <property type="match status" value="1"/>
</dbReference>
<feature type="compositionally biased region" description="Polar residues" evidence="8">
    <location>
        <begin position="306"/>
        <end position="318"/>
    </location>
</feature>
<feature type="region of interest" description="Disordered" evidence="8">
    <location>
        <begin position="181"/>
        <end position="211"/>
    </location>
</feature>
<dbReference type="InterPro" id="IPR011026">
    <property type="entry name" value="WAS_C"/>
</dbReference>
<dbReference type="InterPro" id="IPR011993">
    <property type="entry name" value="PH-like_dom_sf"/>
</dbReference>
<evidence type="ECO:0000259" key="9">
    <source>
        <dbReference type="PROSITE" id="PS50108"/>
    </source>
</evidence>
<feature type="compositionally biased region" description="Acidic residues" evidence="8">
    <location>
        <begin position="482"/>
        <end position="498"/>
    </location>
</feature>
<dbReference type="PANTHER" id="PTHR11202">
    <property type="entry name" value="SPROUTY-RELATED, EVH1 DOMAIN-CONTAINING PROTEIN FAMILY MEMBER"/>
    <property type="match status" value="1"/>
</dbReference>
<keyword evidence="6" id="KW-0206">Cytoskeleton</keyword>
<keyword evidence="12" id="KW-1185">Reference proteome</keyword>
<evidence type="ECO:0000313" key="13">
    <source>
        <dbReference type="WBParaSite" id="nRc.2.0.1.t12507-RA"/>
    </source>
</evidence>
<dbReference type="Gene3D" id="2.30.29.30">
    <property type="entry name" value="Pleckstrin-homology domain (PH domain)/Phosphotyrosine-binding domain (PTB)"/>
    <property type="match status" value="1"/>
</dbReference>
<dbReference type="InterPro" id="IPR000095">
    <property type="entry name" value="CRIB_dom"/>
</dbReference>
<keyword evidence="7" id="KW-0539">Nucleus</keyword>
<evidence type="ECO:0000256" key="5">
    <source>
        <dbReference type="ARBA" id="ARBA00022737"/>
    </source>
</evidence>
<sequence>MSNAGRKRPANKGSALLTPQENDALFRLLGHDNYTLATGVVQILSAEPPRVQEWQKKNVGVVCFVKDYAERGYFIRAYDLQKYSIIFEQPFYDEFFVRQRVNDNAPELVTFEGDNIVYGLNFTSKDEATNFATQVNLRYEQEVSKKYDSGSKTKNRMSAISPPSVSSGQMPQLTPNINHNVSPNLNSTPSTIPMVKKGGKKKKNRLTKNDIGLPTNFEHRVHVGWDPSGGFQTNSQGSDELNENIILLLDKLGMPTNLGKKDRQIVYEIVEKYGGMDAVKKEIDQYNRPPPSQINQQKQNCANRTPLQISGPISTVQNGRGHRNLPARPSGPPPPPAPPSQASKPTSISTTGNAPAPPPPPPPSLAAFQGAGSNAGPPVPLALPSSTQLASPASADFLSQISKGVTLRSVSNANQQQDSVAHPPRSVDSRDAVLKDIKEGVVLRPVDKQERQRITPPEDMGGIAGALARALQERRFQMLEESGSEDENDDEEGDEWED</sequence>
<dbReference type="GO" id="GO:0007015">
    <property type="term" value="P:actin filament organization"/>
    <property type="evidence" value="ECO:0007669"/>
    <property type="project" value="InterPro"/>
</dbReference>
<dbReference type="Pfam" id="PF00568">
    <property type="entry name" value="WH1"/>
    <property type="match status" value="1"/>
</dbReference>
<feature type="compositionally biased region" description="Polar residues" evidence="8">
    <location>
        <begin position="152"/>
        <end position="169"/>
    </location>
</feature>
<dbReference type="Pfam" id="PF00786">
    <property type="entry name" value="PBD"/>
    <property type="match status" value="1"/>
</dbReference>
<keyword evidence="3" id="KW-0963">Cytoplasm</keyword>
<dbReference type="WBParaSite" id="nRc.2.0.1.t12507-RA">
    <property type="protein sequence ID" value="nRc.2.0.1.t12507-RA"/>
    <property type="gene ID" value="nRc.2.0.1.g12507"/>
</dbReference>
<dbReference type="SUPFAM" id="SSF50729">
    <property type="entry name" value="PH domain-like"/>
    <property type="match status" value="1"/>
</dbReference>
<feature type="compositionally biased region" description="Polar residues" evidence="8">
    <location>
        <begin position="409"/>
        <end position="419"/>
    </location>
</feature>
<reference evidence="13" key="1">
    <citation type="submission" date="2022-11" db="UniProtKB">
        <authorList>
            <consortium name="WormBaseParasite"/>
        </authorList>
    </citation>
    <scope>IDENTIFICATION</scope>
</reference>
<evidence type="ECO:0000256" key="2">
    <source>
        <dbReference type="ARBA" id="ARBA00004245"/>
    </source>
</evidence>
<feature type="region of interest" description="Disordered" evidence="8">
    <location>
        <begin position="409"/>
        <end position="431"/>
    </location>
</feature>
<dbReference type="InterPro" id="IPR003124">
    <property type="entry name" value="WH2_dom"/>
</dbReference>
<dbReference type="PROSITE" id="PS51082">
    <property type="entry name" value="WH2"/>
    <property type="match status" value="1"/>
</dbReference>
<dbReference type="InterPro" id="IPR036936">
    <property type="entry name" value="CRIB_dom_sf"/>
</dbReference>
<organism evidence="12 13">
    <name type="scientific">Romanomermis culicivorax</name>
    <name type="common">Nematode worm</name>
    <dbReference type="NCBI Taxonomy" id="13658"/>
    <lineage>
        <taxon>Eukaryota</taxon>
        <taxon>Metazoa</taxon>
        <taxon>Ecdysozoa</taxon>
        <taxon>Nematoda</taxon>
        <taxon>Enoplea</taxon>
        <taxon>Dorylaimia</taxon>
        <taxon>Mermithida</taxon>
        <taxon>Mermithoidea</taxon>
        <taxon>Mermithidae</taxon>
        <taxon>Romanomermis</taxon>
    </lineage>
</organism>
<dbReference type="Gene3D" id="6.10.280.150">
    <property type="match status" value="1"/>
</dbReference>
<evidence type="ECO:0000313" key="12">
    <source>
        <dbReference type="Proteomes" id="UP000887565"/>
    </source>
</evidence>
<protein>
    <submittedName>
        <fullName evidence="13">Neural Wiskott-Aldrich syndrome protein</fullName>
    </submittedName>
</protein>
<dbReference type="AlphaFoldDB" id="A0A915IF27"/>
<proteinExistence type="predicted"/>
<feature type="compositionally biased region" description="Basic residues" evidence="8">
    <location>
        <begin position="197"/>
        <end position="206"/>
    </location>
</feature>
<evidence type="ECO:0000259" key="11">
    <source>
        <dbReference type="PROSITE" id="PS51082"/>
    </source>
</evidence>
<evidence type="ECO:0000256" key="3">
    <source>
        <dbReference type="ARBA" id="ARBA00022490"/>
    </source>
</evidence>
<feature type="compositionally biased region" description="Pro residues" evidence="8">
    <location>
        <begin position="355"/>
        <end position="364"/>
    </location>
</feature>
<evidence type="ECO:0000256" key="1">
    <source>
        <dbReference type="ARBA" id="ARBA00004123"/>
    </source>
</evidence>
<feature type="region of interest" description="Disordered" evidence="8">
    <location>
        <begin position="306"/>
        <end position="389"/>
    </location>
</feature>
<feature type="compositionally biased region" description="Polar residues" evidence="8">
    <location>
        <begin position="181"/>
        <end position="191"/>
    </location>
</feature>
<feature type="region of interest" description="Disordered" evidence="8">
    <location>
        <begin position="476"/>
        <end position="498"/>
    </location>
</feature>
<name>A0A915IF27_ROMCU</name>
<dbReference type="SUPFAM" id="SSF47912">
    <property type="entry name" value="Wiscott-Aldrich syndrome protein, WASP, C-terminal domain"/>
    <property type="match status" value="1"/>
</dbReference>
<dbReference type="Proteomes" id="UP000887565">
    <property type="component" value="Unplaced"/>
</dbReference>
<dbReference type="CDD" id="cd01205">
    <property type="entry name" value="EVH1_WASP-like"/>
    <property type="match status" value="1"/>
</dbReference>
<dbReference type="InterPro" id="IPR000697">
    <property type="entry name" value="WH1/EVH1_dom"/>
</dbReference>
<feature type="region of interest" description="Disordered" evidence="8">
    <location>
        <begin position="146"/>
        <end position="169"/>
    </location>
</feature>
<evidence type="ECO:0000256" key="6">
    <source>
        <dbReference type="ARBA" id="ARBA00023212"/>
    </source>
</evidence>
<dbReference type="GO" id="GO:0005856">
    <property type="term" value="C:cytoskeleton"/>
    <property type="evidence" value="ECO:0007669"/>
    <property type="project" value="UniProtKB-SubCell"/>
</dbReference>
<dbReference type="PROSITE" id="PS50229">
    <property type="entry name" value="WH1"/>
    <property type="match status" value="1"/>
</dbReference>
<dbReference type="GO" id="GO:0003779">
    <property type="term" value="F:actin binding"/>
    <property type="evidence" value="ECO:0007669"/>
    <property type="project" value="InterPro"/>
</dbReference>
<dbReference type="InterPro" id="IPR033927">
    <property type="entry name" value="WASPfam_EVH1"/>
</dbReference>
<dbReference type="CDD" id="cd00132">
    <property type="entry name" value="CRIB"/>
    <property type="match status" value="1"/>
</dbReference>
<dbReference type="PANTHER" id="PTHR11202:SF22">
    <property type="entry name" value="PROTEIN ENABLED"/>
    <property type="match status" value="1"/>
</dbReference>
<keyword evidence="4" id="KW-0597">Phosphoprotein</keyword>
<feature type="domain" description="WH1" evidence="10">
    <location>
        <begin position="28"/>
        <end position="142"/>
    </location>
</feature>
<keyword evidence="5" id="KW-0677">Repeat</keyword>
<dbReference type="PROSITE" id="PS50108">
    <property type="entry name" value="CRIB"/>
    <property type="match status" value="1"/>
</dbReference>
<dbReference type="GO" id="GO:0005634">
    <property type="term" value="C:nucleus"/>
    <property type="evidence" value="ECO:0007669"/>
    <property type="project" value="UniProtKB-SubCell"/>
</dbReference>
<feature type="compositionally biased region" description="Pro residues" evidence="8">
    <location>
        <begin position="329"/>
        <end position="339"/>
    </location>
</feature>
<evidence type="ECO:0000256" key="7">
    <source>
        <dbReference type="ARBA" id="ARBA00023242"/>
    </source>
</evidence>
<evidence type="ECO:0000256" key="4">
    <source>
        <dbReference type="ARBA" id="ARBA00022553"/>
    </source>
</evidence>
<dbReference type="SMART" id="SM00246">
    <property type="entry name" value="WH2"/>
    <property type="match status" value="2"/>
</dbReference>
<dbReference type="SMART" id="SM00461">
    <property type="entry name" value="WH1"/>
    <property type="match status" value="1"/>
</dbReference>
<feature type="domain" description="WH2" evidence="11">
    <location>
        <begin position="429"/>
        <end position="446"/>
    </location>
</feature>
<evidence type="ECO:0000259" key="10">
    <source>
        <dbReference type="PROSITE" id="PS50229"/>
    </source>
</evidence>
<dbReference type="SMART" id="SM00285">
    <property type="entry name" value="PBD"/>
    <property type="match status" value="1"/>
</dbReference>
<comment type="subcellular location">
    <subcellularLocation>
        <location evidence="2">Cytoplasm</location>
        <location evidence="2">Cytoskeleton</location>
    </subcellularLocation>
    <subcellularLocation>
        <location evidence="1">Nucleus</location>
    </subcellularLocation>
</comment>